<keyword evidence="3" id="KW-1185">Reference proteome</keyword>
<dbReference type="AlphaFoldDB" id="A0A5C6DQR0"/>
<dbReference type="Proteomes" id="UP000315471">
    <property type="component" value="Unassembled WGS sequence"/>
</dbReference>
<evidence type="ECO:0000313" key="3">
    <source>
        <dbReference type="Proteomes" id="UP000315471"/>
    </source>
</evidence>
<reference evidence="2 3" key="1">
    <citation type="submission" date="2019-02" db="EMBL/GenBank/DDBJ databases">
        <title>Deep-cultivation of Planctomycetes and their phenomic and genomic characterization uncovers novel biology.</title>
        <authorList>
            <person name="Wiegand S."/>
            <person name="Jogler M."/>
            <person name="Boedeker C."/>
            <person name="Pinto D."/>
            <person name="Vollmers J."/>
            <person name="Rivas-Marin E."/>
            <person name="Kohn T."/>
            <person name="Peeters S.H."/>
            <person name="Heuer A."/>
            <person name="Rast P."/>
            <person name="Oberbeckmann S."/>
            <person name="Bunk B."/>
            <person name="Jeske O."/>
            <person name="Meyerdierks A."/>
            <person name="Storesund J.E."/>
            <person name="Kallscheuer N."/>
            <person name="Luecker S."/>
            <person name="Lage O.M."/>
            <person name="Pohl T."/>
            <person name="Merkel B.J."/>
            <person name="Hornburger P."/>
            <person name="Mueller R.-W."/>
            <person name="Bruemmer F."/>
            <person name="Labrenz M."/>
            <person name="Spormann A.M."/>
            <person name="Op Den Camp H."/>
            <person name="Overmann J."/>
            <person name="Amann R."/>
            <person name="Jetten M.S.M."/>
            <person name="Mascher T."/>
            <person name="Medema M.H."/>
            <person name="Devos D.P."/>
            <person name="Kaster A.-K."/>
            <person name="Ovreas L."/>
            <person name="Rohde M."/>
            <person name="Galperin M.Y."/>
            <person name="Jogler C."/>
        </authorList>
    </citation>
    <scope>NUCLEOTIDE SEQUENCE [LARGE SCALE GENOMIC DNA]</scope>
    <source>
        <strain evidence="2 3">Q31b</strain>
    </source>
</reference>
<protein>
    <recommendedName>
        <fullName evidence="1">Polymerase beta nucleotidyltransferase domain-containing protein</fullName>
    </recommendedName>
</protein>
<evidence type="ECO:0000313" key="2">
    <source>
        <dbReference type="EMBL" id="TWU38972.1"/>
    </source>
</evidence>
<dbReference type="InterPro" id="IPR043519">
    <property type="entry name" value="NT_sf"/>
</dbReference>
<proteinExistence type="predicted"/>
<dbReference type="Pfam" id="PF18765">
    <property type="entry name" value="Polbeta"/>
    <property type="match status" value="1"/>
</dbReference>
<gene>
    <name evidence="2" type="ORF">Q31b_40500</name>
</gene>
<evidence type="ECO:0000259" key="1">
    <source>
        <dbReference type="Pfam" id="PF18765"/>
    </source>
</evidence>
<dbReference type="Gene3D" id="3.30.460.10">
    <property type="entry name" value="Beta Polymerase, domain 2"/>
    <property type="match status" value="1"/>
</dbReference>
<sequence length="74" mass="8678">MYLFGSIVNQEVEASDVDILIVYRTREELPSIRESISPHAFRFPLDVTYMSETEENELNFIREQKATLLREILA</sequence>
<name>A0A5C6DQR0_9BACT</name>
<dbReference type="EMBL" id="SJPY01000006">
    <property type="protein sequence ID" value="TWU38972.1"/>
    <property type="molecule type" value="Genomic_DNA"/>
</dbReference>
<organism evidence="2 3">
    <name type="scientific">Novipirellula aureliae</name>
    <dbReference type="NCBI Taxonomy" id="2527966"/>
    <lineage>
        <taxon>Bacteria</taxon>
        <taxon>Pseudomonadati</taxon>
        <taxon>Planctomycetota</taxon>
        <taxon>Planctomycetia</taxon>
        <taxon>Pirellulales</taxon>
        <taxon>Pirellulaceae</taxon>
        <taxon>Novipirellula</taxon>
    </lineage>
</organism>
<accession>A0A5C6DQR0</accession>
<dbReference type="InterPro" id="IPR041633">
    <property type="entry name" value="Polbeta"/>
</dbReference>
<dbReference type="SUPFAM" id="SSF81301">
    <property type="entry name" value="Nucleotidyltransferase"/>
    <property type="match status" value="1"/>
</dbReference>
<comment type="caution">
    <text evidence="2">The sequence shown here is derived from an EMBL/GenBank/DDBJ whole genome shotgun (WGS) entry which is preliminary data.</text>
</comment>
<feature type="domain" description="Polymerase beta nucleotidyltransferase" evidence="1">
    <location>
        <begin position="2"/>
        <end position="58"/>
    </location>
</feature>